<keyword evidence="1" id="KW-1133">Transmembrane helix</keyword>
<keyword evidence="1" id="KW-0812">Transmembrane</keyword>
<dbReference type="Proteomes" id="UP000563094">
    <property type="component" value="Unassembled WGS sequence"/>
</dbReference>
<feature type="transmembrane region" description="Helical" evidence="1">
    <location>
        <begin position="109"/>
        <end position="127"/>
    </location>
</feature>
<organism evidence="2 3">
    <name type="scientific">Rufibacter quisquiliarum</name>
    <dbReference type="NCBI Taxonomy" id="1549639"/>
    <lineage>
        <taxon>Bacteria</taxon>
        <taxon>Pseudomonadati</taxon>
        <taxon>Bacteroidota</taxon>
        <taxon>Cytophagia</taxon>
        <taxon>Cytophagales</taxon>
        <taxon>Hymenobacteraceae</taxon>
        <taxon>Rufibacter</taxon>
    </lineage>
</organism>
<evidence type="ECO:0000313" key="3">
    <source>
        <dbReference type="Proteomes" id="UP000563094"/>
    </source>
</evidence>
<comment type="caution">
    <text evidence="2">The sequence shown here is derived from an EMBL/GenBank/DDBJ whole genome shotgun (WGS) entry which is preliminary data.</text>
</comment>
<protein>
    <submittedName>
        <fullName evidence="2">Uncharacterized protein</fullName>
    </submittedName>
</protein>
<evidence type="ECO:0000256" key="1">
    <source>
        <dbReference type="SAM" id="Phobius"/>
    </source>
</evidence>
<keyword evidence="3" id="KW-1185">Reference proteome</keyword>
<dbReference type="RefSeq" id="WP_182513808.1">
    <property type="nucleotide sequence ID" value="NZ_JACJIQ010000014.1"/>
</dbReference>
<accession>A0A839GPD9</accession>
<gene>
    <name evidence="2" type="ORF">FHS90_003389</name>
</gene>
<feature type="transmembrane region" description="Helical" evidence="1">
    <location>
        <begin position="84"/>
        <end position="102"/>
    </location>
</feature>
<evidence type="ECO:0000313" key="2">
    <source>
        <dbReference type="EMBL" id="MBA9078659.1"/>
    </source>
</evidence>
<reference evidence="2 3" key="1">
    <citation type="submission" date="2020-08" db="EMBL/GenBank/DDBJ databases">
        <title>Genomic Encyclopedia of Type Strains, Phase IV (KMG-IV): sequencing the most valuable type-strain genomes for metagenomic binning, comparative biology and taxonomic classification.</title>
        <authorList>
            <person name="Goeker M."/>
        </authorList>
    </citation>
    <scope>NUCLEOTIDE SEQUENCE [LARGE SCALE GENOMIC DNA]</scope>
    <source>
        <strain evidence="2 3">DSM 29854</strain>
    </source>
</reference>
<keyword evidence="1" id="KW-0472">Membrane</keyword>
<proteinExistence type="predicted"/>
<sequence>MTFQELIDTIIVKSGQPLANDCTTQIAFYKVRRVMVEELGIDKERIQRNAALKDLFPKRIRKRNLGIIGNQLGIQIDYFQAPGWFQLAGAAALIASFVLLFFNELIGACTFIFTLSLTFIANTWGVTLPMNTLGDLVERITMDNLMKLREDKSSINPKEIRMTILKRIDHLQGLEKRELAPEQKIVFG</sequence>
<dbReference type="AlphaFoldDB" id="A0A839GPD9"/>
<dbReference type="EMBL" id="JACJIQ010000014">
    <property type="protein sequence ID" value="MBA9078659.1"/>
    <property type="molecule type" value="Genomic_DNA"/>
</dbReference>
<name>A0A839GPD9_9BACT</name>